<evidence type="ECO:0000313" key="19">
    <source>
        <dbReference type="EMBL" id="OGL53436.1"/>
    </source>
</evidence>
<feature type="domain" description="Anthranilate synthase component I N-terminal" evidence="18">
    <location>
        <begin position="28"/>
        <end position="168"/>
    </location>
</feature>
<dbReference type="GO" id="GO:0000162">
    <property type="term" value="P:L-tryptophan biosynthetic process"/>
    <property type="evidence" value="ECO:0007669"/>
    <property type="project" value="UniProtKB-UniPathway"/>
</dbReference>
<evidence type="ECO:0000256" key="9">
    <source>
        <dbReference type="ARBA" id="ARBA00022822"/>
    </source>
</evidence>
<evidence type="ECO:0000256" key="4">
    <source>
        <dbReference type="ARBA" id="ARBA00011575"/>
    </source>
</evidence>
<organism evidence="19 20">
    <name type="scientific">Candidatus Schekmanbacteria bacterium RIFCSPLOWO2_12_FULL_38_15</name>
    <dbReference type="NCBI Taxonomy" id="1817883"/>
    <lineage>
        <taxon>Bacteria</taxon>
        <taxon>Candidatus Schekmaniibacteriota</taxon>
    </lineage>
</organism>
<evidence type="ECO:0000256" key="6">
    <source>
        <dbReference type="ARBA" id="ARBA00020653"/>
    </source>
</evidence>
<evidence type="ECO:0000256" key="3">
    <source>
        <dbReference type="ARBA" id="ARBA00009562"/>
    </source>
</evidence>
<comment type="similarity">
    <text evidence="3 15">Belongs to the anthranilate synthase component I family.</text>
</comment>
<sequence length="492" mass="55728">MFYPDFKEFKKKAKEGNLIPVYKEIYADMETPVSAFCKIDDGDFSFLLESVEGGEKWARYSFLGSSPSMIFKSKGNKITIISDNKEKSFEGENDPLSALRNIMGGYKAVKVQGLPRFFGGAVGFIGYDFVKFFEKLPDCTKDELNLPDAFFMLTDTLLIFDNVSHKIKIVSNCYVDGKKSLEKLYENAQKKITNLIDKLKKKNVQKTWFEQKSSSGNIKPKSNFSKKSFEKMVNKAKEYIKRGDLIQVVLSQRMKTKISKSPFDVYRALRIVNPSPYMFYLKMKEFCMVGSSPEVLVRVEDKKVELRPIAGTRKRGETEQEDIKLENELLRDAKERAEHIMLVDLGRNDLGRIAKTGSVEVNELMIVERYSHVMHIVSNVRGILAEGKNAFDVVRACFPAGTVTGAPKVRAMEIIEELEPTKRGPYAGAVGYFSFTGNMDTCITIRTLFFKNNEVYIQAGAGIVFDSKPELEYKETINKAKAMVKALELANG</sequence>
<evidence type="ECO:0000313" key="20">
    <source>
        <dbReference type="Proteomes" id="UP000178082"/>
    </source>
</evidence>
<comment type="catalytic activity">
    <reaction evidence="14 15">
        <text>chorismate + L-glutamine = anthranilate + pyruvate + L-glutamate + H(+)</text>
        <dbReference type="Rhea" id="RHEA:21732"/>
        <dbReference type="ChEBI" id="CHEBI:15361"/>
        <dbReference type="ChEBI" id="CHEBI:15378"/>
        <dbReference type="ChEBI" id="CHEBI:16567"/>
        <dbReference type="ChEBI" id="CHEBI:29748"/>
        <dbReference type="ChEBI" id="CHEBI:29985"/>
        <dbReference type="ChEBI" id="CHEBI:58359"/>
        <dbReference type="EC" id="4.1.3.27"/>
    </reaction>
</comment>
<comment type="pathway">
    <text evidence="2 15">Amino-acid biosynthesis; L-tryptophan biosynthesis; L-tryptophan from chorismate: step 1/5.</text>
</comment>
<dbReference type="PANTHER" id="PTHR11236">
    <property type="entry name" value="AMINOBENZOATE/ANTHRANILATE SYNTHASE"/>
    <property type="match status" value="1"/>
</dbReference>
<comment type="function">
    <text evidence="13 15">Part of a heterotetrameric complex that catalyzes the two-step biosynthesis of anthranilate, an intermediate in the biosynthesis of L-tryptophan. In the first step, the glutamine-binding beta subunit (TrpG) of anthranilate synthase (AS) provides the glutamine amidotransferase activity which generates ammonia as a substrate that, along with chorismate, is used in the second step, catalyzed by the large alpha subunit of AS (TrpE) to produce anthranilate. In the absence of TrpG, TrpE can synthesize anthranilate directly from chorismate and high concentrations of ammonia.</text>
</comment>
<comment type="caution">
    <text evidence="19">The sequence shown here is derived from an EMBL/GenBank/DDBJ whole genome shotgun (WGS) entry which is preliminary data.</text>
</comment>
<evidence type="ECO:0000256" key="14">
    <source>
        <dbReference type="ARBA" id="ARBA00047683"/>
    </source>
</evidence>
<evidence type="ECO:0000256" key="2">
    <source>
        <dbReference type="ARBA" id="ARBA00004873"/>
    </source>
</evidence>
<keyword evidence="7 15" id="KW-0028">Amino-acid biosynthesis</keyword>
<dbReference type="InterPro" id="IPR005801">
    <property type="entry name" value="ADC_synthase"/>
</dbReference>
<evidence type="ECO:0000256" key="7">
    <source>
        <dbReference type="ARBA" id="ARBA00022605"/>
    </source>
</evidence>
<evidence type="ECO:0000259" key="18">
    <source>
        <dbReference type="Pfam" id="PF04715"/>
    </source>
</evidence>
<dbReference type="STRING" id="1817883.A3G31_08015"/>
<dbReference type="InterPro" id="IPR006805">
    <property type="entry name" value="Anth_synth_I_N"/>
</dbReference>
<dbReference type="InterPro" id="IPR019999">
    <property type="entry name" value="Anth_synth_I-like"/>
</dbReference>
<evidence type="ECO:0000256" key="16">
    <source>
        <dbReference type="SAM" id="Coils"/>
    </source>
</evidence>
<dbReference type="GO" id="GO:0004049">
    <property type="term" value="F:anthranilate synthase activity"/>
    <property type="evidence" value="ECO:0007669"/>
    <property type="project" value="UniProtKB-EC"/>
</dbReference>
<dbReference type="SUPFAM" id="SSF56322">
    <property type="entry name" value="ADC synthase"/>
    <property type="match status" value="1"/>
</dbReference>
<gene>
    <name evidence="15" type="primary">trpE</name>
    <name evidence="19" type="ORF">A3G31_08015</name>
</gene>
<dbReference type="Pfam" id="PF00425">
    <property type="entry name" value="Chorismate_bind"/>
    <property type="match status" value="1"/>
</dbReference>
<evidence type="ECO:0000256" key="5">
    <source>
        <dbReference type="ARBA" id="ARBA00012266"/>
    </source>
</evidence>
<accession>A0A1F7SI21</accession>
<proteinExistence type="inferred from homology"/>
<dbReference type="EC" id="4.1.3.27" evidence="5 15"/>
<dbReference type="Proteomes" id="UP000178082">
    <property type="component" value="Unassembled WGS sequence"/>
</dbReference>
<evidence type="ECO:0000256" key="12">
    <source>
        <dbReference type="ARBA" id="ARBA00023239"/>
    </source>
</evidence>
<feature type="domain" description="Chorismate-utilising enzyme C-terminal" evidence="17">
    <location>
        <begin position="226"/>
        <end position="479"/>
    </location>
</feature>
<dbReference type="PANTHER" id="PTHR11236:SF48">
    <property type="entry name" value="ISOCHORISMATE SYNTHASE MENF"/>
    <property type="match status" value="1"/>
</dbReference>
<dbReference type="UniPathway" id="UPA00035">
    <property type="reaction ID" value="UER00040"/>
</dbReference>
<keyword evidence="12 15" id="KW-0456">Lyase</keyword>
<dbReference type="PRINTS" id="PR00095">
    <property type="entry name" value="ANTSNTHASEI"/>
</dbReference>
<comment type="cofactor">
    <cofactor evidence="1 15">
        <name>Mg(2+)</name>
        <dbReference type="ChEBI" id="CHEBI:18420"/>
    </cofactor>
</comment>
<keyword evidence="8 15" id="KW-0479">Metal-binding</keyword>
<protein>
    <recommendedName>
        <fullName evidence="6 15">Anthranilate synthase component 1</fullName>
        <ecNumber evidence="5 15">4.1.3.27</ecNumber>
    </recommendedName>
</protein>
<dbReference type="Gene3D" id="3.60.120.10">
    <property type="entry name" value="Anthranilate synthase"/>
    <property type="match status" value="1"/>
</dbReference>
<feature type="coiled-coil region" evidence="16">
    <location>
        <begin position="178"/>
        <end position="205"/>
    </location>
</feature>
<keyword evidence="16" id="KW-0175">Coiled coil</keyword>
<keyword evidence="11 15" id="KW-0057">Aromatic amino acid biosynthesis</keyword>
<dbReference type="InterPro" id="IPR005256">
    <property type="entry name" value="Anth_synth_I_PabB"/>
</dbReference>
<comment type="subunit">
    <text evidence="4 15">Heterotetramer consisting of two non-identical subunits: a beta subunit (TrpG) and a large alpha subunit (TrpE).</text>
</comment>
<dbReference type="AlphaFoldDB" id="A0A1F7SI21"/>
<reference evidence="19 20" key="1">
    <citation type="journal article" date="2016" name="Nat. Commun.">
        <title>Thousands of microbial genomes shed light on interconnected biogeochemical processes in an aquifer system.</title>
        <authorList>
            <person name="Anantharaman K."/>
            <person name="Brown C.T."/>
            <person name="Hug L.A."/>
            <person name="Sharon I."/>
            <person name="Castelle C.J."/>
            <person name="Probst A.J."/>
            <person name="Thomas B.C."/>
            <person name="Singh A."/>
            <person name="Wilkins M.J."/>
            <person name="Karaoz U."/>
            <person name="Brodie E.L."/>
            <person name="Williams K.H."/>
            <person name="Hubbard S.S."/>
            <person name="Banfield J.F."/>
        </authorList>
    </citation>
    <scope>NUCLEOTIDE SEQUENCE [LARGE SCALE GENOMIC DNA]</scope>
</reference>
<dbReference type="NCBIfam" id="TIGR00564">
    <property type="entry name" value="trpE_most"/>
    <property type="match status" value="1"/>
</dbReference>
<dbReference type="EMBL" id="MGDI01000025">
    <property type="protein sequence ID" value="OGL53436.1"/>
    <property type="molecule type" value="Genomic_DNA"/>
</dbReference>
<dbReference type="GO" id="GO:0046872">
    <property type="term" value="F:metal ion binding"/>
    <property type="evidence" value="ECO:0007669"/>
    <property type="project" value="UniProtKB-KW"/>
</dbReference>
<evidence type="ECO:0000256" key="11">
    <source>
        <dbReference type="ARBA" id="ARBA00023141"/>
    </source>
</evidence>
<evidence type="ECO:0000256" key="13">
    <source>
        <dbReference type="ARBA" id="ARBA00025634"/>
    </source>
</evidence>
<evidence type="ECO:0000256" key="15">
    <source>
        <dbReference type="RuleBase" id="RU364045"/>
    </source>
</evidence>
<keyword evidence="10 15" id="KW-0460">Magnesium</keyword>
<dbReference type="InterPro" id="IPR015890">
    <property type="entry name" value="Chorismate_C"/>
</dbReference>
<dbReference type="Pfam" id="PF04715">
    <property type="entry name" value="Anth_synt_I_N"/>
    <property type="match status" value="1"/>
</dbReference>
<name>A0A1F7SI21_9BACT</name>
<evidence type="ECO:0000259" key="17">
    <source>
        <dbReference type="Pfam" id="PF00425"/>
    </source>
</evidence>
<evidence type="ECO:0000256" key="8">
    <source>
        <dbReference type="ARBA" id="ARBA00022723"/>
    </source>
</evidence>
<evidence type="ECO:0000256" key="10">
    <source>
        <dbReference type="ARBA" id="ARBA00022842"/>
    </source>
</evidence>
<evidence type="ECO:0000256" key="1">
    <source>
        <dbReference type="ARBA" id="ARBA00001946"/>
    </source>
</evidence>
<keyword evidence="9 15" id="KW-0822">Tryptophan biosynthesis</keyword>